<comment type="caution">
    <text evidence="1">The sequence shown here is derived from an EMBL/GenBank/DDBJ whole genome shotgun (WGS) entry which is preliminary data.</text>
</comment>
<accession>A0A9K3KAV2</accession>
<dbReference type="AlphaFoldDB" id="A0A9K3KAV2"/>
<organism evidence="1 2">
    <name type="scientific">Nitzschia inconspicua</name>
    <dbReference type="NCBI Taxonomy" id="303405"/>
    <lineage>
        <taxon>Eukaryota</taxon>
        <taxon>Sar</taxon>
        <taxon>Stramenopiles</taxon>
        <taxon>Ochrophyta</taxon>
        <taxon>Bacillariophyta</taxon>
        <taxon>Bacillariophyceae</taxon>
        <taxon>Bacillariophycidae</taxon>
        <taxon>Bacillariales</taxon>
        <taxon>Bacillariaceae</taxon>
        <taxon>Nitzschia</taxon>
    </lineage>
</organism>
<dbReference type="EMBL" id="JAGRRH010000027">
    <property type="protein sequence ID" value="KAG7340337.1"/>
    <property type="molecule type" value="Genomic_DNA"/>
</dbReference>
<dbReference type="Proteomes" id="UP000693970">
    <property type="component" value="Unassembled WGS sequence"/>
</dbReference>
<proteinExistence type="predicted"/>
<name>A0A9K3KAV2_9STRA</name>
<evidence type="ECO:0000313" key="2">
    <source>
        <dbReference type="Proteomes" id="UP000693970"/>
    </source>
</evidence>
<reference evidence="1" key="2">
    <citation type="submission" date="2021-04" db="EMBL/GenBank/DDBJ databases">
        <authorList>
            <person name="Podell S."/>
        </authorList>
    </citation>
    <scope>NUCLEOTIDE SEQUENCE</scope>
    <source>
        <strain evidence="1">Hildebrandi</strain>
    </source>
</reference>
<reference evidence="1" key="1">
    <citation type="journal article" date="2021" name="Sci. Rep.">
        <title>Diploid genomic architecture of Nitzschia inconspicua, an elite biomass production diatom.</title>
        <authorList>
            <person name="Oliver A."/>
            <person name="Podell S."/>
            <person name="Pinowska A."/>
            <person name="Traller J.C."/>
            <person name="Smith S.R."/>
            <person name="McClure R."/>
            <person name="Beliaev A."/>
            <person name="Bohutskyi P."/>
            <person name="Hill E.A."/>
            <person name="Rabines A."/>
            <person name="Zheng H."/>
            <person name="Allen L.Z."/>
            <person name="Kuo A."/>
            <person name="Grigoriev I.V."/>
            <person name="Allen A.E."/>
            <person name="Hazlebeck D."/>
            <person name="Allen E.E."/>
        </authorList>
    </citation>
    <scope>NUCLEOTIDE SEQUENCE</scope>
    <source>
        <strain evidence="1">Hildebrandi</strain>
    </source>
</reference>
<dbReference type="OrthoDB" id="202844at2759"/>
<sequence>MTNFTTKPKWAYAFLVLGCEKSENRKGYQGFLNNIVVAVQRLWDMGSVADFVLFVQMSSSSTARSLPHEEEDLLRQLTIDVRYLPKMRSHIHETFYAVVQESFVC</sequence>
<gene>
    <name evidence="1" type="ORF">IV203_023880</name>
</gene>
<evidence type="ECO:0000313" key="1">
    <source>
        <dbReference type="EMBL" id="KAG7340337.1"/>
    </source>
</evidence>
<protein>
    <submittedName>
        <fullName evidence="1">Uncharacterized protein</fullName>
    </submittedName>
</protein>
<keyword evidence="2" id="KW-1185">Reference proteome</keyword>